<dbReference type="Proteomes" id="UP000325516">
    <property type="component" value="Chromosome"/>
</dbReference>
<dbReference type="KEGG" id="mlz:F6J85_06390"/>
<organism evidence="4 5">
    <name type="scientific">Microbacterium lushaniae</name>
    <dbReference type="NCBI Taxonomy" id="2614639"/>
    <lineage>
        <taxon>Bacteria</taxon>
        <taxon>Bacillati</taxon>
        <taxon>Actinomycetota</taxon>
        <taxon>Actinomycetes</taxon>
        <taxon>Micrococcales</taxon>
        <taxon>Microbacteriaceae</taxon>
        <taxon>Microbacterium</taxon>
    </lineage>
</organism>
<evidence type="ECO:0000259" key="3">
    <source>
        <dbReference type="PROSITE" id="PS50937"/>
    </source>
</evidence>
<evidence type="ECO:0000256" key="1">
    <source>
        <dbReference type="ARBA" id="ARBA00023125"/>
    </source>
</evidence>
<keyword evidence="1" id="KW-0238">DNA-binding</keyword>
<dbReference type="EMBL" id="CP044232">
    <property type="protein sequence ID" value="QEW02767.1"/>
    <property type="molecule type" value="Genomic_DNA"/>
</dbReference>
<evidence type="ECO:0000256" key="2">
    <source>
        <dbReference type="SAM" id="MobiDB-lite"/>
    </source>
</evidence>
<feature type="compositionally biased region" description="Basic and acidic residues" evidence="2">
    <location>
        <begin position="113"/>
        <end position="122"/>
    </location>
</feature>
<dbReference type="AlphaFoldDB" id="A0A5J6L2S1"/>
<dbReference type="PRINTS" id="PR00040">
    <property type="entry name" value="HTHMERR"/>
</dbReference>
<sequence>MSWSTRELAELAGTTVNTVRHYHRIGLLDEPERGPNGYKHYGSSHLRQLLHIRRLRERGVPIAEIPPDDGPHSDERMLRLIEADLSASIDRLQLARAEIRAMLSARAAGSGAADRDDARDGVGGDDGADASAAATR</sequence>
<dbReference type="PANTHER" id="PTHR30204">
    <property type="entry name" value="REDOX-CYCLING DRUG-SENSING TRANSCRIPTIONAL ACTIVATOR SOXR"/>
    <property type="match status" value="1"/>
</dbReference>
<dbReference type="SUPFAM" id="SSF46955">
    <property type="entry name" value="Putative DNA-binding domain"/>
    <property type="match status" value="1"/>
</dbReference>
<dbReference type="PANTHER" id="PTHR30204:SF93">
    <property type="entry name" value="HTH MERR-TYPE DOMAIN-CONTAINING PROTEIN"/>
    <property type="match status" value="1"/>
</dbReference>
<name>A0A5J6L2S1_9MICO</name>
<evidence type="ECO:0000313" key="4">
    <source>
        <dbReference type="EMBL" id="QEW02767.1"/>
    </source>
</evidence>
<dbReference type="GO" id="GO:0003700">
    <property type="term" value="F:DNA-binding transcription factor activity"/>
    <property type="evidence" value="ECO:0007669"/>
    <property type="project" value="InterPro"/>
</dbReference>
<dbReference type="InterPro" id="IPR009061">
    <property type="entry name" value="DNA-bd_dom_put_sf"/>
</dbReference>
<dbReference type="InterPro" id="IPR000551">
    <property type="entry name" value="MerR-type_HTH_dom"/>
</dbReference>
<feature type="region of interest" description="Disordered" evidence="2">
    <location>
        <begin position="105"/>
        <end position="136"/>
    </location>
</feature>
<dbReference type="InterPro" id="IPR047057">
    <property type="entry name" value="MerR_fam"/>
</dbReference>
<proteinExistence type="predicted"/>
<dbReference type="RefSeq" id="WP_150924302.1">
    <property type="nucleotide sequence ID" value="NZ_CP044232.1"/>
</dbReference>
<dbReference type="PROSITE" id="PS50937">
    <property type="entry name" value="HTH_MERR_2"/>
    <property type="match status" value="1"/>
</dbReference>
<dbReference type="Gene3D" id="1.10.1660.10">
    <property type="match status" value="1"/>
</dbReference>
<evidence type="ECO:0000313" key="5">
    <source>
        <dbReference type="Proteomes" id="UP000325516"/>
    </source>
</evidence>
<dbReference type="SMART" id="SM00422">
    <property type="entry name" value="HTH_MERR"/>
    <property type="match status" value="1"/>
</dbReference>
<protein>
    <submittedName>
        <fullName evidence="4">MerR family transcriptional regulator</fullName>
    </submittedName>
</protein>
<gene>
    <name evidence="4" type="ORF">F6J85_06390</name>
</gene>
<reference evidence="5" key="1">
    <citation type="submission" date="2019-09" db="EMBL/GenBank/DDBJ databases">
        <title>Mumia zhuanghuii sp. nov. isolated from the intestinal contents of plateau pika (Ochotona curzoniae) in the Qinghai-Tibet plateau of China.</title>
        <authorList>
            <person name="Tian Z."/>
        </authorList>
    </citation>
    <scope>NUCLEOTIDE SEQUENCE [LARGE SCALE GENOMIC DNA]</scope>
    <source>
        <strain evidence="5">L-031</strain>
    </source>
</reference>
<keyword evidence="5" id="KW-1185">Reference proteome</keyword>
<feature type="domain" description="HTH merR-type" evidence="3">
    <location>
        <begin position="1"/>
        <end position="65"/>
    </location>
</feature>
<dbReference type="GO" id="GO:0003677">
    <property type="term" value="F:DNA binding"/>
    <property type="evidence" value="ECO:0007669"/>
    <property type="project" value="UniProtKB-KW"/>
</dbReference>
<dbReference type="Pfam" id="PF13411">
    <property type="entry name" value="MerR_1"/>
    <property type="match status" value="1"/>
</dbReference>
<accession>A0A5J6L2S1</accession>